<dbReference type="PANTHER" id="PTHR47129">
    <property type="entry name" value="QUINONE OXIDOREDUCTASE 2"/>
    <property type="match status" value="1"/>
</dbReference>
<dbReference type="Pfam" id="PF05368">
    <property type="entry name" value="NmrA"/>
    <property type="match status" value="1"/>
</dbReference>
<organism evidence="2 3">
    <name type="scientific">Acinetobacter silvestris</name>
    <dbReference type="NCBI Taxonomy" id="1977882"/>
    <lineage>
        <taxon>Bacteria</taxon>
        <taxon>Pseudomonadati</taxon>
        <taxon>Pseudomonadota</taxon>
        <taxon>Gammaproteobacteria</taxon>
        <taxon>Moraxellales</taxon>
        <taxon>Moraxellaceae</taxon>
        <taxon>Acinetobacter</taxon>
    </lineage>
</organism>
<dbReference type="InterPro" id="IPR036291">
    <property type="entry name" value="NAD(P)-bd_dom_sf"/>
</dbReference>
<reference evidence="2 3" key="1">
    <citation type="submission" date="2017-04" db="EMBL/GenBank/DDBJ databases">
        <title>High diversity of culturable Acinetobacter species in natural soil and water ecosystems.</title>
        <authorList>
            <person name="Nemec A."/>
            <person name="Radolfova-Krizova L."/>
        </authorList>
    </citation>
    <scope>NUCLEOTIDE SEQUENCE [LARGE SCALE GENOMIC DNA]</scope>
    <source>
        <strain evidence="2 3">ANC 4999</strain>
    </source>
</reference>
<dbReference type="SUPFAM" id="SSF51735">
    <property type="entry name" value="NAD(P)-binding Rossmann-fold domains"/>
    <property type="match status" value="1"/>
</dbReference>
<dbReference type="Proteomes" id="UP000242765">
    <property type="component" value="Unassembled WGS sequence"/>
</dbReference>
<keyword evidence="3" id="KW-1185">Reference proteome</keyword>
<dbReference type="OrthoDB" id="5510591at2"/>
<dbReference type="AlphaFoldDB" id="A0A1Y3CKX4"/>
<dbReference type="CDD" id="cd05269">
    <property type="entry name" value="TMR_SDR_a"/>
    <property type="match status" value="1"/>
</dbReference>
<comment type="caution">
    <text evidence="2">The sequence shown here is derived from an EMBL/GenBank/DDBJ whole genome shotgun (WGS) entry which is preliminary data.</text>
</comment>
<dbReference type="EMBL" id="NEGB01000002">
    <property type="protein sequence ID" value="OTG66520.1"/>
    <property type="molecule type" value="Genomic_DNA"/>
</dbReference>
<dbReference type="RefSeq" id="WP_086202764.1">
    <property type="nucleotide sequence ID" value="NZ_NEGB01000002.1"/>
</dbReference>
<gene>
    <name evidence="2" type="ORF">B9T28_04540</name>
</gene>
<proteinExistence type="predicted"/>
<dbReference type="InterPro" id="IPR052718">
    <property type="entry name" value="NmrA-type_oxidoreductase"/>
</dbReference>
<dbReference type="PANTHER" id="PTHR47129:SF1">
    <property type="entry name" value="NMRA-LIKE DOMAIN-CONTAINING PROTEIN"/>
    <property type="match status" value="1"/>
</dbReference>
<sequence>MKIAITGATGQLAHFVIQALLKDIPAQNIVALVRNKAKAESLTALGIELRHFDYDQAETLVPALIGIDKLLLISANEIGRRTPQHKAVIEAAQMAKVPYIAYTSLIHADHSPLGLAQEHRETEALIKQSGLAYTLLRNNWYNENYLANVQHTVEQGILYGSAQDGKISSASRQDYAEAAAKVLTAEGHGNKIYELAGSTSFTLTDLAHYIADVSGKTVYYQNISPEDYTTALTQAGLPKELVDVIVDADVQTAKDAMFSDSKDLEQLLGRKTTLIQDQIKVLYHA</sequence>
<name>A0A1Y3CKX4_9GAMM</name>
<accession>A0A1Y3CKX4</accession>
<dbReference type="Gene3D" id="3.40.50.720">
    <property type="entry name" value="NAD(P)-binding Rossmann-like Domain"/>
    <property type="match status" value="1"/>
</dbReference>
<dbReference type="Gene3D" id="3.90.25.10">
    <property type="entry name" value="UDP-galactose 4-epimerase, domain 1"/>
    <property type="match status" value="1"/>
</dbReference>
<evidence type="ECO:0000313" key="2">
    <source>
        <dbReference type="EMBL" id="OTG66520.1"/>
    </source>
</evidence>
<feature type="domain" description="NmrA-like" evidence="1">
    <location>
        <begin position="2"/>
        <end position="248"/>
    </location>
</feature>
<dbReference type="STRING" id="1977882.B9T28_04540"/>
<protein>
    <submittedName>
        <fullName evidence="2">NAD(P)-dependent oxidoreductase</fullName>
    </submittedName>
</protein>
<evidence type="ECO:0000259" key="1">
    <source>
        <dbReference type="Pfam" id="PF05368"/>
    </source>
</evidence>
<dbReference type="InterPro" id="IPR008030">
    <property type="entry name" value="NmrA-like"/>
</dbReference>
<evidence type="ECO:0000313" key="3">
    <source>
        <dbReference type="Proteomes" id="UP000242765"/>
    </source>
</evidence>